<proteinExistence type="predicted"/>
<evidence type="ECO:0000256" key="1">
    <source>
        <dbReference type="SAM" id="Phobius"/>
    </source>
</evidence>
<dbReference type="RefSeq" id="WP_269441626.1">
    <property type="nucleotide sequence ID" value="NZ_CP097463.1"/>
</dbReference>
<organism evidence="2 3">
    <name type="scientific">Jatrophihabitans cynanchi</name>
    <dbReference type="NCBI Taxonomy" id="2944128"/>
    <lineage>
        <taxon>Bacteria</taxon>
        <taxon>Bacillati</taxon>
        <taxon>Actinomycetota</taxon>
        <taxon>Actinomycetes</taxon>
        <taxon>Jatrophihabitantales</taxon>
        <taxon>Jatrophihabitantaceae</taxon>
        <taxon>Jatrophihabitans</taxon>
    </lineage>
</organism>
<sequence>MRMRSLNGVLAGPPHIDPNTNGLPGVGEAEKIVGALLTFGVIAAVAGLVVAAIVWAFGGHSANPALVHRGKSGVLVALVAALLIGAANVLVQFFWNAGTGL</sequence>
<keyword evidence="1" id="KW-0812">Transmembrane</keyword>
<dbReference type="Proteomes" id="UP001164693">
    <property type="component" value="Chromosome"/>
</dbReference>
<dbReference type="EMBL" id="CP097463">
    <property type="protein sequence ID" value="WAX55124.1"/>
    <property type="molecule type" value="Genomic_DNA"/>
</dbReference>
<keyword evidence="1" id="KW-1133">Transmembrane helix</keyword>
<evidence type="ECO:0000313" key="2">
    <source>
        <dbReference type="EMBL" id="WAX55124.1"/>
    </source>
</evidence>
<dbReference type="InterPro" id="IPR046094">
    <property type="entry name" value="DUF6112"/>
</dbReference>
<keyword evidence="1" id="KW-0472">Membrane</keyword>
<dbReference type="Pfam" id="PF19607">
    <property type="entry name" value="DUF6112"/>
    <property type="match status" value="1"/>
</dbReference>
<feature type="transmembrane region" description="Helical" evidence="1">
    <location>
        <begin position="73"/>
        <end position="95"/>
    </location>
</feature>
<gene>
    <name evidence="2" type="ORF">M6B22_11185</name>
</gene>
<keyword evidence="3" id="KW-1185">Reference proteome</keyword>
<evidence type="ECO:0000313" key="3">
    <source>
        <dbReference type="Proteomes" id="UP001164693"/>
    </source>
</evidence>
<name>A0ABY7JVB8_9ACTN</name>
<protein>
    <submittedName>
        <fullName evidence="2">DUF6112 family protein</fullName>
    </submittedName>
</protein>
<feature type="transmembrane region" description="Helical" evidence="1">
    <location>
        <begin position="32"/>
        <end position="57"/>
    </location>
</feature>
<reference evidence="2" key="1">
    <citation type="submission" date="2022-05" db="EMBL/GenBank/DDBJ databases">
        <title>Jatrophihabitans sp. SB3-54 whole genome sequence.</title>
        <authorList>
            <person name="Suh M.K."/>
            <person name="Eom M.K."/>
            <person name="Kim J.S."/>
            <person name="Kim H.S."/>
            <person name="Do H.E."/>
            <person name="Shin Y.K."/>
            <person name="Lee J.-S."/>
        </authorList>
    </citation>
    <scope>NUCLEOTIDE SEQUENCE</scope>
    <source>
        <strain evidence="2">SB3-54</strain>
    </source>
</reference>
<accession>A0ABY7JVB8</accession>